<sequence length="198" mass="22415">MDGRQDQGGYERTSGGLGGDFISLGSNSGPDDSNQRWPRWNRRGRGRGIHQSYNRFERQFCDGPSQPVHSDNPQHMRELSQAPFYSNNPHHMREPSQAPFYSNNPHHMRGQNRGRGNQNFRGQQGPRNPKYPKGSDIPISAYYHPSMVEDPWEALENLLQGPKIEAPSSDVPRDDLDQIADESDDIDRPNSGDSDDSE</sequence>
<organism evidence="3">
    <name type="scientific">Thrips palmi</name>
    <name type="common">Melon thrips</name>
    <dbReference type="NCBI Taxonomy" id="161013"/>
    <lineage>
        <taxon>Eukaryota</taxon>
        <taxon>Metazoa</taxon>
        <taxon>Ecdysozoa</taxon>
        <taxon>Arthropoda</taxon>
        <taxon>Hexapoda</taxon>
        <taxon>Insecta</taxon>
        <taxon>Pterygota</taxon>
        <taxon>Neoptera</taxon>
        <taxon>Paraneoptera</taxon>
        <taxon>Thysanoptera</taxon>
        <taxon>Terebrantia</taxon>
        <taxon>Thripoidea</taxon>
        <taxon>Thripidae</taxon>
        <taxon>Thrips</taxon>
    </lineage>
</organism>
<evidence type="ECO:0000313" key="3">
    <source>
        <dbReference type="RefSeq" id="XP_034249096.1"/>
    </source>
</evidence>
<accession>A0A6P8ZW62</accession>
<keyword evidence="2" id="KW-1185">Reference proteome</keyword>
<evidence type="ECO:0000313" key="2">
    <source>
        <dbReference type="Proteomes" id="UP000515158"/>
    </source>
</evidence>
<feature type="compositionally biased region" description="Basic residues" evidence="1">
    <location>
        <begin position="39"/>
        <end position="48"/>
    </location>
</feature>
<dbReference type="AlphaFoldDB" id="A0A6P8ZW62"/>
<dbReference type="RefSeq" id="XP_034249096.1">
    <property type="nucleotide sequence ID" value="XM_034393205.1"/>
</dbReference>
<evidence type="ECO:0000256" key="1">
    <source>
        <dbReference type="SAM" id="MobiDB-lite"/>
    </source>
</evidence>
<proteinExistence type="predicted"/>
<feature type="compositionally biased region" description="Low complexity" evidence="1">
    <location>
        <begin position="114"/>
        <end position="128"/>
    </location>
</feature>
<protein>
    <submittedName>
        <fullName evidence="3">Uncharacterized protein LOC117649979</fullName>
    </submittedName>
</protein>
<feature type="region of interest" description="Disordered" evidence="1">
    <location>
        <begin position="161"/>
        <end position="198"/>
    </location>
</feature>
<dbReference type="InterPro" id="IPR028265">
    <property type="entry name" value="TTDN1/SICKLE"/>
</dbReference>
<dbReference type="Pfam" id="PF15502">
    <property type="entry name" value="MPLKIP"/>
    <property type="match status" value="1"/>
</dbReference>
<feature type="region of interest" description="Disordered" evidence="1">
    <location>
        <begin position="1"/>
        <end position="141"/>
    </location>
</feature>
<dbReference type="KEGG" id="tpal:117649979"/>
<dbReference type="OrthoDB" id="6086265at2759"/>
<name>A0A6P8ZW62_THRPL</name>
<dbReference type="Proteomes" id="UP000515158">
    <property type="component" value="Unplaced"/>
</dbReference>
<dbReference type="GeneID" id="117649979"/>
<dbReference type="InParanoid" id="A0A6P8ZW62"/>
<gene>
    <name evidence="3" type="primary">LOC117649979</name>
</gene>
<reference evidence="3" key="1">
    <citation type="submission" date="2025-08" db="UniProtKB">
        <authorList>
            <consortium name="RefSeq"/>
        </authorList>
    </citation>
    <scope>IDENTIFICATION</scope>
    <source>
        <tissue evidence="3">Total insect</tissue>
    </source>
</reference>